<gene>
    <name evidence="1" type="ORF">RBJ67_12310</name>
</gene>
<comment type="caution">
    <text evidence="1">The sequence shown here is derived from an EMBL/GenBank/DDBJ whole genome shotgun (WGS) entry which is preliminary data.</text>
</comment>
<dbReference type="AlphaFoldDB" id="A0AAW8HAH6"/>
<dbReference type="InterPro" id="IPR038488">
    <property type="entry name" value="Integrase_DNA-bd_sf"/>
</dbReference>
<dbReference type="Proteomes" id="UP001225042">
    <property type="component" value="Unassembled WGS sequence"/>
</dbReference>
<organism evidence="1 2">
    <name type="scientific">Enterobacter soli</name>
    <dbReference type="NCBI Taxonomy" id="885040"/>
    <lineage>
        <taxon>Bacteria</taxon>
        <taxon>Pseudomonadati</taxon>
        <taxon>Pseudomonadota</taxon>
        <taxon>Gammaproteobacteria</taxon>
        <taxon>Enterobacterales</taxon>
        <taxon>Enterobacteriaceae</taxon>
        <taxon>Enterobacter</taxon>
    </lineage>
</organism>
<sequence>MQINVTTNALDNLSPKPAAYIAYHASGERGTGRIGVRVYSSGRKTFVYHHFVGKTAKFQRLGEYPSMSISSALEKFESLSLCSDVIKVTKTSGTLADLFETHKTDFIASGKRTYHHYKTLHSTILNSELLSGNIKRFCEKINVDSFIPRDVRRTFKRLDGQLKITKVIRDRIQHHALHDVSSFHSDRYDYNEE</sequence>
<dbReference type="Gene3D" id="3.30.160.390">
    <property type="entry name" value="Integrase, DNA-binding domain"/>
    <property type="match status" value="1"/>
</dbReference>
<dbReference type="EMBL" id="JAVDKS010000004">
    <property type="protein sequence ID" value="MDQ2256927.1"/>
    <property type="molecule type" value="Genomic_DNA"/>
</dbReference>
<dbReference type="RefSeq" id="WP_306682279.1">
    <property type="nucleotide sequence ID" value="NZ_JAVDKR010000001.1"/>
</dbReference>
<proteinExistence type="predicted"/>
<name>A0AAW8HAH6_9ENTR</name>
<reference evidence="1 2" key="1">
    <citation type="submission" date="2023-08" db="EMBL/GenBank/DDBJ databases">
        <authorList>
            <person name="Dale J."/>
        </authorList>
    </citation>
    <scope>NUCLEOTIDE SEQUENCE [LARGE SCALE GENOMIC DNA]</scope>
    <source>
        <strain evidence="1 2">2023EL-00788</strain>
    </source>
</reference>
<keyword evidence="2" id="KW-1185">Reference proteome</keyword>
<protein>
    <submittedName>
        <fullName evidence="1">Integrase family protein</fullName>
    </submittedName>
</protein>
<evidence type="ECO:0000313" key="2">
    <source>
        <dbReference type="Proteomes" id="UP001225042"/>
    </source>
</evidence>
<evidence type="ECO:0000313" key="1">
    <source>
        <dbReference type="EMBL" id="MDQ2256927.1"/>
    </source>
</evidence>
<accession>A0AAW8HAH6</accession>